<evidence type="ECO:0000313" key="3">
    <source>
        <dbReference type="Proteomes" id="UP001211907"/>
    </source>
</evidence>
<reference evidence="2" key="1">
    <citation type="submission" date="2020-05" db="EMBL/GenBank/DDBJ databases">
        <title>Phylogenomic resolution of chytrid fungi.</title>
        <authorList>
            <person name="Stajich J.E."/>
            <person name="Amses K."/>
            <person name="Simmons R."/>
            <person name="Seto K."/>
            <person name="Myers J."/>
            <person name="Bonds A."/>
            <person name="Quandt C.A."/>
            <person name="Barry K."/>
            <person name="Liu P."/>
            <person name="Grigoriev I."/>
            <person name="Longcore J.E."/>
            <person name="James T.Y."/>
        </authorList>
    </citation>
    <scope>NUCLEOTIDE SEQUENCE</scope>
    <source>
        <strain evidence="2">JEL0513</strain>
    </source>
</reference>
<name>A0AAD5SWC2_9FUNG</name>
<feature type="region of interest" description="Disordered" evidence="1">
    <location>
        <begin position="1"/>
        <end position="24"/>
    </location>
</feature>
<feature type="compositionally biased region" description="Basic and acidic residues" evidence="1">
    <location>
        <begin position="1"/>
        <end position="10"/>
    </location>
</feature>
<comment type="caution">
    <text evidence="2">The sequence shown here is derived from an EMBL/GenBank/DDBJ whole genome shotgun (WGS) entry which is preliminary data.</text>
</comment>
<accession>A0AAD5SWC2</accession>
<evidence type="ECO:0000313" key="2">
    <source>
        <dbReference type="EMBL" id="KAJ3106707.1"/>
    </source>
</evidence>
<dbReference type="Proteomes" id="UP001211907">
    <property type="component" value="Unassembled WGS sequence"/>
</dbReference>
<dbReference type="AlphaFoldDB" id="A0AAD5SWC2"/>
<keyword evidence="3" id="KW-1185">Reference proteome</keyword>
<organism evidence="2 3">
    <name type="scientific">Physocladia obscura</name>
    <dbReference type="NCBI Taxonomy" id="109957"/>
    <lineage>
        <taxon>Eukaryota</taxon>
        <taxon>Fungi</taxon>
        <taxon>Fungi incertae sedis</taxon>
        <taxon>Chytridiomycota</taxon>
        <taxon>Chytridiomycota incertae sedis</taxon>
        <taxon>Chytridiomycetes</taxon>
        <taxon>Chytridiales</taxon>
        <taxon>Chytriomycetaceae</taxon>
        <taxon>Physocladia</taxon>
    </lineage>
</organism>
<proteinExistence type="predicted"/>
<dbReference type="EMBL" id="JADGJH010001941">
    <property type="protein sequence ID" value="KAJ3106707.1"/>
    <property type="molecule type" value="Genomic_DNA"/>
</dbReference>
<gene>
    <name evidence="2" type="ORF">HK100_003700</name>
</gene>
<protein>
    <submittedName>
        <fullName evidence="2">Uncharacterized protein</fullName>
    </submittedName>
</protein>
<sequence>MERRDTKTEPDSDPIDPTGQRLDTLSFVGRDAQWRILERFSRVTSYAQHATG</sequence>
<evidence type="ECO:0000256" key="1">
    <source>
        <dbReference type="SAM" id="MobiDB-lite"/>
    </source>
</evidence>